<dbReference type="EMBL" id="JAENII010000019">
    <property type="protein sequence ID" value="MBK1828849.1"/>
    <property type="molecule type" value="Genomic_DNA"/>
</dbReference>
<dbReference type="AlphaFoldDB" id="A0A934RGQ3"/>
<dbReference type="SUPFAM" id="SSF48230">
    <property type="entry name" value="Chondroitin AC/alginate lyase"/>
    <property type="match status" value="1"/>
</dbReference>
<dbReference type="GO" id="GO:0042597">
    <property type="term" value="C:periplasmic space"/>
    <property type="evidence" value="ECO:0007669"/>
    <property type="project" value="InterPro"/>
</dbReference>
<dbReference type="Gene3D" id="1.50.10.100">
    <property type="entry name" value="Chondroitin AC/alginate lyase"/>
    <property type="match status" value="1"/>
</dbReference>
<dbReference type="GO" id="GO:0016829">
    <property type="term" value="F:lyase activity"/>
    <property type="evidence" value="ECO:0007669"/>
    <property type="project" value="UniProtKB-KW"/>
</dbReference>
<evidence type="ECO:0000256" key="1">
    <source>
        <dbReference type="ARBA" id="ARBA00022729"/>
    </source>
</evidence>
<sequence>MNSSRIGFSSLSRCLLLSMACQELGAAPLITAEGSSLAKLRAAIETGDSKSIQEKDDIVKQADRAIRRGPLTVVDKTQTPASGDKRDYLSLGPYWWPDPSSEDGLPWIRKDGRINPLTRGEHVDFNRKDQLFASMRALSQAAYLTGEPKYGVAGVQFLERWFVDAETRMNPNLNHAQGIPGRNHGRPAGVIEWCGIEQLLSAIRILRELGYLNEDTNQALDKWFSDYADWLQTSEIGRAEQRAKNNHGTWYDVQLVGILLFLGREDEASQVIDVTSRKRIGSQIEPDGRQPHELSRTKSLSYSKMNLKAFMRLCAYGKKLGIDLENHETADGRSVRKAAEFLKPYTQGSKPWPYQQIK</sequence>
<keyword evidence="1" id="KW-0732">Signal</keyword>
<dbReference type="InterPro" id="IPR008397">
    <property type="entry name" value="Alginate_lyase_dom"/>
</dbReference>
<feature type="domain" description="Alginate lyase" evidence="3">
    <location>
        <begin position="73"/>
        <end position="352"/>
    </location>
</feature>
<evidence type="ECO:0000256" key="2">
    <source>
        <dbReference type="ARBA" id="ARBA00023239"/>
    </source>
</evidence>
<dbReference type="Proteomes" id="UP000658278">
    <property type="component" value="Unassembled WGS sequence"/>
</dbReference>
<keyword evidence="2 4" id="KW-0456">Lyase</keyword>
<proteinExistence type="predicted"/>
<organism evidence="4 5">
    <name type="scientific">Haloferula rosea</name>
    <dbReference type="NCBI Taxonomy" id="490093"/>
    <lineage>
        <taxon>Bacteria</taxon>
        <taxon>Pseudomonadati</taxon>
        <taxon>Verrucomicrobiota</taxon>
        <taxon>Verrucomicrobiia</taxon>
        <taxon>Verrucomicrobiales</taxon>
        <taxon>Verrucomicrobiaceae</taxon>
        <taxon>Haloferula</taxon>
    </lineage>
</organism>
<evidence type="ECO:0000313" key="4">
    <source>
        <dbReference type="EMBL" id="MBK1828849.1"/>
    </source>
</evidence>
<evidence type="ECO:0000259" key="3">
    <source>
        <dbReference type="Pfam" id="PF05426"/>
    </source>
</evidence>
<dbReference type="Pfam" id="PF05426">
    <property type="entry name" value="Alginate_lyase"/>
    <property type="match status" value="1"/>
</dbReference>
<dbReference type="InterPro" id="IPR008929">
    <property type="entry name" value="Chondroitin_lyas"/>
</dbReference>
<protein>
    <submittedName>
        <fullName evidence="4">Alginate lyase family protein</fullName>
    </submittedName>
</protein>
<evidence type="ECO:0000313" key="5">
    <source>
        <dbReference type="Proteomes" id="UP000658278"/>
    </source>
</evidence>
<keyword evidence="5" id="KW-1185">Reference proteome</keyword>
<gene>
    <name evidence="4" type="ORF">JIN81_17575</name>
</gene>
<comment type="caution">
    <text evidence="4">The sequence shown here is derived from an EMBL/GenBank/DDBJ whole genome shotgun (WGS) entry which is preliminary data.</text>
</comment>
<accession>A0A934RGQ3</accession>
<name>A0A934RGQ3_9BACT</name>
<reference evidence="4" key="1">
    <citation type="submission" date="2021-01" db="EMBL/GenBank/DDBJ databases">
        <title>Modified the classification status of verrucomicrobia.</title>
        <authorList>
            <person name="Feng X."/>
        </authorList>
    </citation>
    <scope>NUCLEOTIDE SEQUENCE</scope>
    <source>
        <strain evidence="4">KCTC 22201</strain>
    </source>
</reference>